<organism evidence="2 3">
    <name type="scientific">Mucilaginibacter ginsenosidivorans</name>
    <dbReference type="NCBI Taxonomy" id="398053"/>
    <lineage>
        <taxon>Bacteria</taxon>
        <taxon>Pseudomonadati</taxon>
        <taxon>Bacteroidota</taxon>
        <taxon>Sphingobacteriia</taxon>
        <taxon>Sphingobacteriales</taxon>
        <taxon>Sphingobacteriaceae</taxon>
        <taxon>Mucilaginibacter</taxon>
    </lineage>
</organism>
<keyword evidence="2" id="KW-0378">Hydrolase</keyword>
<dbReference type="Proteomes" id="UP000321479">
    <property type="component" value="Chromosome"/>
</dbReference>
<protein>
    <submittedName>
        <fullName evidence="2">Alpha/beta hydrolase</fullName>
    </submittedName>
</protein>
<accession>A0A5B8V144</accession>
<dbReference type="Gene3D" id="3.40.50.1820">
    <property type="entry name" value="alpha/beta hydrolase"/>
    <property type="match status" value="1"/>
</dbReference>
<dbReference type="InterPro" id="IPR029058">
    <property type="entry name" value="AB_hydrolase_fold"/>
</dbReference>
<dbReference type="KEGG" id="mgin:FRZ54_17335"/>
<dbReference type="EMBL" id="CP042436">
    <property type="protein sequence ID" value="QEC64266.1"/>
    <property type="molecule type" value="Genomic_DNA"/>
</dbReference>
<evidence type="ECO:0000313" key="3">
    <source>
        <dbReference type="Proteomes" id="UP000321479"/>
    </source>
</evidence>
<feature type="domain" description="AB hydrolase-1" evidence="1">
    <location>
        <begin position="8"/>
        <end position="199"/>
    </location>
</feature>
<dbReference type="RefSeq" id="WP_147032916.1">
    <property type="nucleotide sequence ID" value="NZ_CP042436.1"/>
</dbReference>
<evidence type="ECO:0000313" key="2">
    <source>
        <dbReference type="EMBL" id="QEC64266.1"/>
    </source>
</evidence>
<evidence type="ECO:0000259" key="1">
    <source>
        <dbReference type="Pfam" id="PF12697"/>
    </source>
</evidence>
<dbReference type="SUPFAM" id="SSF53474">
    <property type="entry name" value="alpha/beta-Hydrolases"/>
    <property type="match status" value="1"/>
</dbReference>
<dbReference type="InterPro" id="IPR000073">
    <property type="entry name" value="AB_hydrolase_1"/>
</dbReference>
<name>A0A5B8V144_9SPHI</name>
<reference evidence="2 3" key="1">
    <citation type="journal article" date="2017" name="Curr. Microbiol.">
        <title>Mucilaginibacter ginsenosidivorans sp. nov., Isolated from Soil of Ginseng Field.</title>
        <authorList>
            <person name="Kim M.M."/>
            <person name="Siddiqi M.Z."/>
            <person name="Im W.T."/>
        </authorList>
    </citation>
    <scope>NUCLEOTIDE SEQUENCE [LARGE SCALE GENOMIC DNA]</scope>
    <source>
        <strain evidence="2 3">Gsoil 3017</strain>
    </source>
</reference>
<proteinExistence type="predicted"/>
<dbReference type="GO" id="GO:0016787">
    <property type="term" value="F:hydrolase activity"/>
    <property type="evidence" value="ECO:0007669"/>
    <property type="project" value="UniProtKB-KW"/>
</dbReference>
<gene>
    <name evidence="2" type="ORF">FRZ54_17335</name>
</gene>
<dbReference type="OrthoDB" id="659408at2"/>
<dbReference type="Pfam" id="PF12697">
    <property type="entry name" value="Abhydrolase_6"/>
    <property type="match status" value="1"/>
</dbReference>
<keyword evidence="3" id="KW-1185">Reference proteome</keyword>
<sequence length="215" mass="24649">MSKVFLIPGLGADYRIYKNIDLAGYDVVNIGWIEPYREDTLATYAQKLIDHYRIQPGDIVIGNSLGGMLAVEVAKKIILNKVILISSIKSIDEAPWYFDFFRKVHVYRAIPVKRLTLVEFIAEYTFGGMSNDDQHIFADMLKNTSPVFMKWAIEAILHWDNQIIPQNVYHITGDKDKVFPYKNIKGATIVKGGTHVMIFNKSEEINKWLKNILPL</sequence>
<dbReference type="AlphaFoldDB" id="A0A5B8V144"/>